<dbReference type="InterPro" id="IPR050194">
    <property type="entry name" value="Glycosyltransferase_grp1"/>
</dbReference>
<dbReference type="InterPro" id="IPR028098">
    <property type="entry name" value="Glyco_trans_4-like_N"/>
</dbReference>
<accession>H2C0J6</accession>
<dbReference type="CDD" id="cd03801">
    <property type="entry name" value="GT4_PimA-like"/>
    <property type="match status" value="1"/>
</dbReference>
<reference evidence="2 3" key="1">
    <citation type="submission" date="2012-01" db="EMBL/GenBank/DDBJ databases">
        <title>Improved High-Quality Draft sequence of Metallosphaera yellowstonensis MK1.</title>
        <authorList>
            <consortium name="US DOE Joint Genome Institute"/>
            <person name="Lucas S."/>
            <person name="Han J."/>
            <person name="Cheng J.-F."/>
            <person name="Goodwin L."/>
            <person name="Pitluck S."/>
            <person name="Peters L."/>
            <person name="Teshima H."/>
            <person name="Detter J.C."/>
            <person name="Han C."/>
            <person name="Tapia R."/>
            <person name="Land M."/>
            <person name="Hauser L."/>
            <person name="Kyrpides N."/>
            <person name="Kozubal M."/>
            <person name="Macur R.E."/>
            <person name="Jay Z."/>
            <person name="Inskeep W."/>
            <person name="Woyke T."/>
        </authorList>
    </citation>
    <scope>NUCLEOTIDE SEQUENCE [LARGE SCALE GENOMIC DNA]</scope>
    <source>
        <strain evidence="2 3">MK1</strain>
    </source>
</reference>
<dbReference type="Gene3D" id="3.40.50.2000">
    <property type="entry name" value="Glycogen Phosphorylase B"/>
    <property type="match status" value="2"/>
</dbReference>
<dbReference type="Pfam" id="PF13439">
    <property type="entry name" value="Glyco_transf_4"/>
    <property type="match status" value="1"/>
</dbReference>
<dbReference type="Pfam" id="PF13692">
    <property type="entry name" value="Glyco_trans_1_4"/>
    <property type="match status" value="1"/>
</dbReference>
<sequence length="340" mass="38650">MKMPWGYKLNRIGFVMMESIYPQRGGVHEQVYLLSKELINLQKKVDILAYSTRRAEESGKRLLWLRQLEPRFLNRLLKAKEEVYIAETAWPIVPTLVAARINGSRCVLHLHSVESFQDVGLGRFPKALVKFLEWIGKTCDVILVPSEVESEILHNNKVKILRNVIDVESFETREPMRLQRPAVVFVGGMGYPPNREAAEIVVKISEEVNRRRRVYFYLVGPSPPPVKFPVIATGYVNSTIPYILGADICIAPLMRGGGVKLKILEYMASGKPIVASRKAVEGIQGVKYVHAETVEEFVNAILDILENKVDVEDFKHENPKIIERDHSPKNSARRLLNIIS</sequence>
<evidence type="ECO:0000313" key="2">
    <source>
        <dbReference type="EMBL" id="EHP71258.1"/>
    </source>
</evidence>
<dbReference type="eggNOG" id="arCOG01409">
    <property type="taxonomic scope" value="Archaea"/>
</dbReference>
<organism evidence="2 3">
    <name type="scientific">Metallosphaera yellowstonensis MK1</name>
    <dbReference type="NCBI Taxonomy" id="671065"/>
    <lineage>
        <taxon>Archaea</taxon>
        <taxon>Thermoproteota</taxon>
        <taxon>Thermoprotei</taxon>
        <taxon>Sulfolobales</taxon>
        <taxon>Sulfolobaceae</taxon>
        <taxon>Metallosphaera</taxon>
    </lineage>
</organism>
<keyword evidence="3" id="KW-1185">Reference proteome</keyword>
<dbReference type="GO" id="GO:0016757">
    <property type="term" value="F:glycosyltransferase activity"/>
    <property type="evidence" value="ECO:0007669"/>
    <property type="project" value="TreeGrafter"/>
</dbReference>
<dbReference type="AlphaFoldDB" id="H2C0J6"/>
<dbReference type="PANTHER" id="PTHR45947">
    <property type="entry name" value="SULFOQUINOVOSYL TRANSFERASE SQD2"/>
    <property type="match status" value="1"/>
</dbReference>
<dbReference type="SUPFAM" id="SSF53756">
    <property type="entry name" value="UDP-Glycosyltransferase/glycogen phosphorylase"/>
    <property type="match status" value="1"/>
</dbReference>
<dbReference type="EMBL" id="JH597755">
    <property type="protein sequence ID" value="EHP71258.1"/>
    <property type="molecule type" value="Genomic_DNA"/>
</dbReference>
<proteinExistence type="predicted"/>
<protein>
    <submittedName>
        <fullName evidence="2">Glycosyltransferase</fullName>
    </submittedName>
</protein>
<dbReference type="HOGENOM" id="CLU_815387_0_0_2"/>
<feature type="domain" description="Glycosyltransferase subfamily 4-like N-terminal" evidence="1">
    <location>
        <begin position="25"/>
        <end position="168"/>
    </location>
</feature>
<name>H2C0J6_9CREN</name>
<evidence type="ECO:0000313" key="3">
    <source>
        <dbReference type="Proteomes" id="UP000003980"/>
    </source>
</evidence>
<dbReference type="RefSeq" id="WP_009069371.1">
    <property type="nucleotide sequence ID" value="NZ_JH597755.1"/>
</dbReference>
<gene>
    <name evidence="2" type="ORF">MetMK1DRAFT_00000670</name>
</gene>
<dbReference type="Proteomes" id="UP000003980">
    <property type="component" value="Unassembled WGS sequence"/>
</dbReference>
<dbReference type="STRING" id="671065.MetMK1DRAFT_00000670"/>
<keyword evidence="2" id="KW-0808">Transferase</keyword>
<dbReference type="PANTHER" id="PTHR45947:SF3">
    <property type="entry name" value="SULFOQUINOVOSYL TRANSFERASE SQD2"/>
    <property type="match status" value="1"/>
</dbReference>
<evidence type="ECO:0000259" key="1">
    <source>
        <dbReference type="Pfam" id="PF13439"/>
    </source>
</evidence>